<evidence type="ECO:0000313" key="2">
    <source>
        <dbReference type="Proteomes" id="UP000789405"/>
    </source>
</evidence>
<protein>
    <submittedName>
        <fullName evidence="1">28370_t:CDS:1</fullName>
    </submittedName>
</protein>
<dbReference type="OrthoDB" id="10432759at2759"/>
<reference evidence="1" key="1">
    <citation type="submission" date="2021-06" db="EMBL/GenBank/DDBJ databases">
        <authorList>
            <person name="Kallberg Y."/>
            <person name="Tangrot J."/>
            <person name="Rosling A."/>
        </authorList>
    </citation>
    <scope>NUCLEOTIDE SEQUENCE</scope>
    <source>
        <strain evidence="1">MA453B</strain>
    </source>
</reference>
<proteinExistence type="predicted"/>
<dbReference type="EMBL" id="CAJVPY010035201">
    <property type="protein sequence ID" value="CAG8800807.1"/>
    <property type="molecule type" value="Genomic_DNA"/>
</dbReference>
<feature type="non-terminal residue" evidence="1">
    <location>
        <position position="1"/>
    </location>
</feature>
<feature type="non-terminal residue" evidence="1">
    <location>
        <position position="136"/>
    </location>
</feature>
<accession>A0A9N9JWG9</accession>
<gene>
    <name evidence="1" type="ORF">DERYTH_LOCUS23332</name>
</gene>
<evidence type="ECO:0000313" key="1">
    <source>
        <dbReference type="EMBL" id="CAG8800807.1"/>
    </source>
</evidence>
<dbReference type="AlphaFoldDB" id="A0A9N9JWG9"/>
<organism evidence="1 2">
    <name type="scientific">Dentiscutata erythropus</name>
    <dbReference type="NCBI Taxonomy" id="1348616"/>
    <lineage>
        <taxon>Eukaryota</taxon>
        <taxon>Fungi</taxon>
        <taxon>Fungi incertae sedis</taxon>
        <taxon>Mucoromycota</taxon>
        <taxon>Glomeromycotina</taxon>
        <taxon>Glomeromycetes</taxon>
        <taxon>Diversisporales</taxon>
        <taxon>Gigasporaceae</taxon>
        <taxon>Dentiscutata</taxon>
    </lineage>
</organism>
<name>A0A9N9JWG9_9GLOM</name>
<dbReference type="Proteomes" id="UP000789405">
    <property type="component" value="Unassembled WGS sequence"/>
</dbReference>
<comment type="caution">
    <text evidence="1">The sequence shown here is derived from an EMBL/GenBank/DDBJ whole genome shotgun (WGS) entry which is preliminary data.</text>
</comment>
<sequence length="136" mass="15981">RLNPRSRQLKQIRSLCKCEQLKVLHEIKNNPSTMLNHTISVFVQLNDNDFNNAIKQICESWEINTQIQRKRNDMIIQICNLPDQQVFNASTLFQTMTYPRGIHKGEIISTHLQKKALKFIDSSIYKQHYTINALEL</sequence>
<keyword evidence="2" id="KW-1185">Reference proteome</keyword>